<reference evidence="4" key="1">
    <citation type="submission" date="2022-11" db="EMBL/GenBank/DDBJ databases">
        <authorList>
            <person name="Petersen C."/>
        </authorList>
    </citation>
    <scope>NUCLEOTIDE SEQUENCE</scope>
    <source>
        <strain evidence="4">IBT 30069</strain>
    </source>
</reference>
<dbReference type="SUPFAM" id="SSF56112">
    <property type="entry name" value="Protein kinase-like (PK-like)"/>
    <property type="match status" value="1"/>
</dbReference>
<evidence type="ECO:0000256" key="3">
    <source>
        <dbReference type="PIRNR" id="PIRNR006221"/>
    </source>
</evidence>
<reference evidence="4" key="2">
    <citation type="journal article" date="2023" name="IMA Fungus">
        <title>Comparative genomic study of the Penicillium genus elucidates a diverse pangenome and 15 lateral gene transfer events.</title>
        <authorList>
            <person name="Petersen C."/>
            <person name="Sorensen T."/>
            <person name="Nielsen M.R."/>
            <person name="Sondergaard T.E."/>
            <person name="Sorensen J.L."/>
            <person name="Fitzpatrick D.A."/>
            <person name="Frisvad J.C."/>
            <person name="Nielsen K.L."/>
        </authorList>
    </citation>
    <scope>NUCLEOTIDE SEQUENCE</scope>
    <source>
        <strain evidence="4">IBT 30069</strain>
    </source>
</reference>
<sequence>MYTPTGEKIDPNVISALSDFAEVLELTNIGKSAWAEFIRIKVQHTDGSEESYFMKISTGPAGKDALKGEFEATSTIYSIVPDFCPKPIAWGTFYDDPDSHFYLCKFYSFTNGVPEPSLFCERLAELHLSPSPEGKFGFHCTTYNGDLPQDNTWFDSWEAFFAHGLRHILKLRDIRAGTNDELDALLPELFEKVIPRLLRPLETGGRKIKPSLVHGDLWWGNAGIINSATREGIIYDPASFYAHNEYEFGNWRPERNQFTLLYFKAYHKNIPESEPTADYDSRNALYAL</sequence>
<organism evidence="4 5">
    <name type="scientific">Penicillium angulare</name>
    <dbReference type="NCBI Taxonomy" id="116970"/>
    <lineage>
        <taxon>Eukaryota</taxon>
        <taxon>Fungi</taxon>
        <taxon>Dikarya</taxon>
        <taxon>Ascomycota</taxon>
        <taxon>Pezizomycotina</taxon>
        <taxon>Eurotiomycetes</taxon>
        <taxon>Eurotiomycetidae</taxon>
        <taxon>Eurotiales</taxon>
        <taxon>Aspergillaceae</taxon>
        <taxon>Penicillium</taxon>
    </lineage>
</organism>
<evidence type="ECO:0000313" key="4">
    <source>
        <dbReference type="EMBL" id="KAJ5094547.1"/>
    </source>
</evidence>
<dbReference type="GO" id="GO:0102193">
    <property type="term" value="F:protein-ribulosamine 3-kinase activity"/>
    <property type="evidence" value="ECO:0007669"/>
    <property type="project" value="UniProtKB-EC"/>
</dbReference>
<dbReference type="GO" id="GO:0016301">
    <property type="term" value="F:kinase activity"/>
    <property type="evidence" value="ECO:0007669"/>
    <property type="project" value="UniProtKB-UniRule"/>
</dbReference>
<evidence type="ECO:0000256" key="2">
    <source>
        <dbReference type="ARBA" id="ARBA00048655"/>
    </source>
</evidence>
<dbReference type="InterPro" id="IPR011009">
    <property type="entry name" value="Kinase-like_dom_sf"/>
</dbReference>
<dbReference type="EC" id="2.7.1.172" evidence="1"/>
<dbReference type="Proteomes" id="UP001149165">
    <property type="component" value="Unassembled WGS sequence"/>
</dbReference>
<comment type="similarity">
    <text evidence="3">Belongs to the fructosamine kinase family.</text>
</comment>
<dbReference type="Gene3D" id="3.90.1200.10">
    <property type="match status" value="1"/>
</dbReference>
<name>A0A9W9K718_9EURO</name>
<dbReference type="Pfam" id="PF03881">
    <property type="entry name" value="Fructosamin_kin"/>
    <property type="match status" value="1"/>
</dbReference>
<protein>
    <recommendedName>
        <fullName evidence="1">protein-ribulosamine 3-kinase</fullName>
        <ecNumber evidence="1">2.7.1.172</ecNumber>
    </recommendedName>
</protein>
<dbReference type="AlphaFoldDB" id="A0A9W9K718"/>
<accession>A0A9W9K718</accession>
<dbReference type="OrthoDB" id="5772781at2759"/>
<keyword evidence="3" id="KW-0808">Transferase</keyword>
<dbReference type="PIRSF" id="PIRSF006221">
    <property type="entry name" value="Ketosamine-3-kinase"/>
    <property type="match status" value="1"/>
</dbReference>
<evidence type="ECO:0000256" key="1">
    <source>
        <dbReference type="ARBA" id="ARBA00011961"/>
    </source>
</evidence>
<comment type="catalytic activity">
    <reaction evidence="2">
        <text>N(6)-D-ribulosyl-L-lysyl-[protein] + ATP = N(6)-(3-O-phospho-D-ribulosyl)-L-lysyl-[protein] + ADP + H(+)</text>
        <dbReference type="Rhea" id="RHEA:48432"/>
        <dbReference type="Rhea" id="RHEA-COMP:12103"/>
        <dbReference type="Rhea" id="RHEA-COMP:12104"/>
        <dbReference type="ChEBI" id="CHEBI:15378"/>
        <dbReference type="ChEBI" id="CHEBI:30616"/>
        <dbReference type="ChEBI" id="CHEBI:90418"/>
        <dbReference type="ChEBI" id="CHEBI:90420"/>
        <dbReference type="ChEBI" id="CHEBI:456216"/>
        <dbReference type="EC" id="2.7.1.172"/>
    </reaction>
    <physiologicalReaction direction="left-to-right" evidence="2">
        <dbReference type="Rhea" id="RHEA:48433"/>
    </physiologicalReaction>
</comment>
<keyword evidence="5" id="KW-1185">Reference proteome</keyword>
<dbReference type="EMBL" id="JAPQKH010000006">
    <property type="protein sequence ID" value="KAJ5094547.1"/>
    <property type="molecule type" value="Genomic_DNA"/>
</dbReference>
<gene>
    <name evidence="4" type="ORF">N7456_010408</name>
</gene>
<dbReference type="PANTHER" id="PTHR12149">
    <property type="entry name" value="FRUCTOSAMINE 3 KINASE-RELATED PROTEIN"/>
    <property type="match status" value="1"/>
</dbReference>
<keyword evidence="3" id="KW-0418">Kinase</keyword>
<proteinExistence type="inferred from homology"/>
<dbReference type="PANTHER" id="PTHR12149:SF8">
    <property type="entry name" value="PROTEIN-RIBULOSAMINE 3-KINASE"/>
    <property type="match status" value="1"/>
</dbReference>
<comment type="caution">
    <text evidence="4">The sequence shown here is derived from an EMBL/GenBank/DDBJ whole genome shotgun (WGS) entry which is preliminary data.</text>
</comment>
<evidence type="ECO:0000313" key="5">
    <source>
        <dbReference type="Proteomes" id="UP001149165"/>
    </source>
</evidence>
<dbReference type="InterPro" id="IPR016477">
    <property type="entry name" value="Fructo-/Ketosamine-3-kinase"/>
</dbReference>